<reference evidence="1" key="1">
    <citation type="journal article" date="2014" name="Front. Microbiol.">
        <title>High frequency of phylogenetically diverse reductive dehalogenase-homologous genes in deep subseafloor sedimentary metagenomes.</title>
        <authorList>
            <person name="Kawai M."/>
            <person name="Futagami T."/>
            <person name="Toyoda A."/>
            <person name="Takaki Y."/>
            <person name="Nishi S."/>
            <person name="Hori S."/>
            <person name="Arai W."/>
            <person name="Tsubouchi T."/>
            <person name="Morono Y."/>
            <person name="Uchiyama I."/>
            <person name="Ito T."/>
            <person name="Fujiyama A."/>
            <person name="Inagaki F."/>
            <person name="Takami H."/>
        </authorList>
    </citation>
    <scope>NUCLEOTIDE SEQUENCE</scope>
    <source>
        <strain evidence="1">Expedition CK06-06</strain>
    </source>
</reference>
<dbReference type="EMBL" id="BART01011416">
    <property type="protein sequence ID" value="GAG84808.1"/>
    <property type="molecule type" value="Genomic_DNA"/>
</dbReference>
<sequence length="101" mass="11422">MSTIINYFRIVFCLGYCLAENWDVNLHVRAYFGIPILEAQACGLPVIGPNNSTIPELVQGHGWIFDICDDFPFVPVWIPTNQIYPAPSMSSLIETLEKVYN</sequence>
<name>X1BL61_9ZZZZ</name>
<comment type="caution">
    <text evidence="1">The sequence shown here is derived from an EMBL/GenBank/DDBJ whole genome shotgun (WGS) entry which is preliminary data.</text>
</comment>
<gene>
    <name evidence="1" type="ORF">S01H4_24333</name>
</gene>
<dbReference type="SUPFAM" id="SSF53756">
    <property type="entry name" value="UDP-Glycosyltransferase/glycogen phosphorylase"/>
    <property type="match status" value="1"/>
</dbReference>
<accession>X1BL61</accession>
<dbReference type="Gene3D" id="3.40.50.2000">
    <property type="entry name" value="Glycogen Phosphorylase B"/>
    <property type="match status" value="1"/>
</dbReference>
<feature type="non-terminal residue" evidence="1">
    <location>
        <position position="101"/>
    </location>
</feature>
<evidence type="ECO:0000313" key="1">
    <source>
        <dbReference type="EMBL" id="GAG84808.1"/>
    </source>
</evidence>
<dbReference type="AlphaFoldDB" id="X1BL61"/>
<protein>
    <submittedName>
        <fullName evidence="1">Uncharacterized protein</fullName>
    </submittedName>
</protein>
<proteinExistence type="predicted"/>
<organism evidence="1">
    <name type="scientific">marine sediment metagenome</name>
    <dbReference type="NCBI Taxonomy" id="412755"/>
    <lineage>
        <taxon>unclassified sequences</taxon>
        <taxon>metagenomes</taxon>
        <taxon>ecological metagenomes</taxon>
    </lineage>
</organism>